<comment type="subcellular location">
    <subcellularLocation>
        <location evidence="1">Membrane</location>
        <topology evidence="1">Multi-pass membrane protein</topology>
    </subcellularLocation>
</comment>
<dbReference type="SMART" id="SM00490">
    <property type="entry name" value="HELICc"/>
    <property type="match status" value="1"/>
</dbReference>
<evidence type="ECO:0000313" key="9">
    <source>
        <dbReference type="Proteomes" id="UP000008493"/>
    </source>
</evidence>
<feature type="domain" description="Helicase C-terminal" evidence="7">
    <location>
        <begin position="290"/>
        <end position="444"/>
    </location>
</feature>
<proteinExistence type="predicted"/>
<feature type="region of interest" description="Disordered" evidence="5">
    <location>
        <begin position="830"/>
        <end position="858"/>
    </location>
</feature>
<dbReference type="InterPro" id="IPR001650">
    <property type="entry name" value="Helicase_C-like"/>
</dbReference>
<dbReference type="PANTHER" id="PTHR39469:SF1">
    <property type="entry name" value="DUF4203 DOMAIN-CONTAINING PROTEIN"/>
    <property type="match status" value="1"/>
</dbReference>
<dbReference type="Proteomes" id="UP000008493">
    <property type="component" value="Unassembled WGS sequence"/>
</dbReference>
<keyword evidence="3 6" id="KW-1133">Transmembrane helix</keyword>
<evidence type="ECO:0000256" key="2">
    <source>
        <dbReference type="ARBA" id="ARBA00022692"/>
    </source>
</evidence>
<feature type="compositionally biased region" description="Low complexity" evidence="5">
    <location>
        <begin position="250"/>
        <end position="263"/>
    </location>
</feature>
<dbReference type="Pfam" id="PF00271">
    <property type="entry name" value="Helicase_C"/>
    <property type="match status" value="1"/>
</dbReference>
<feature type="transmembrane region" description="Helical" evidence="6">
    <location>
        <begin position="623"/>
        <end position="644"/>
    </location>
</feature>
<feature type="compositionally biased region" description="Polar residues" evidence="5">
    <location>
        <begin position="945"/>
        <end position="967"/>
    </location>
</feature>
<dbReference type="PANTHER" id="PTHR39469">
    <property type="entry name" value="CHROMOSOME 1, WHOLE GENOME SHOTGUN SEQUENCE"/>
    <property type="match status" value="1"/>
</dbReference>
<dbReference type="GO" id="GO:0016020">
    <property type="term" value="C:membrane"/>
    <property type="evidence" value="ECO:0007669"/>
    <property type="project" value="UniProtKB-SubCell"/>
</dbReference>
<feature type="compositionally biased region" description="Basic and acidic residues" evidence="5">
    <location>
        <begin position="1162"/>
        <end position="1224"/>
    </location>
</feature>
<dbReference type="SUPFAM" id="SSF52540">
    <property type="entry name" value="P-loop containing nucleoside triphosphate hydrolases"/>
    <property type="match status" value="1"/>
</dbReference>
<accession>K5X6V9</accession>
<feature type="transmembrane region" description="Helical" evidence="6">
    <location>
        <begin position="753"/>
        <end position="771"/>
    </location>
</feature>
<evidence type="ECO:0000256" key="6">
    <source>
        <dbReference type="SAM" id="Phobius"/>
    </source>
</evidence>
<feature type="compositionally biased region" description="Basic and acidic residues" evidence="5">
    <location>
        <begin position="981"/>
        <end position="991"/>
    </location>
</feature>
<feature type="region of interest" description="Disordered" evidence="5">
    <location>
        <begin position="1049"/>
        <end position="1095"/>
    </location>
</feature>
<dbReference type="STRING" id="597362.K5X6V9"/>
<feature type="compositionally biased region" description="Basic and acidic residues" evidence="5">
    <location>
        <begin position="1326"/>
        <end position="1345"/>
    </location>
</feature>
<protein>
    <recommendedName>
        <fullName evidence="7">Helicase C-terminal domain-containing protein</fullName>
    </recommendedName>
</protein>
<keyword evidence="9" id="KW-1185">Reference proteome</keyword>
<dbReference type="RefSeq" id="XP_007325480.1">
    <property type="nucleotide sequence ID" value="XM_007325418.1"/>
</dbReference>
<evidence type="ECO:0000259" key="7">
    <source>
        <dbReference type="PROSITE" id="PS51194"/>
    </source>
</evidence>
<gene>
    <name evidence="8" type="ORF">AGABI1DRAFT_103748</name>
</gene>
<evidence type="ECO:0000256" key="5">
    <source>
        <dbReference type="SAM" id="MobiDB-lite"/>
    </source>
</evidence>
<dbReference type="InParanoid" id="K5X6V9"/>
<feature type="region of interest" description="Disordered" evidence="5">
    <location>
        <begin position="1121"/>
        <end position="1345"/>
    </location>
</feature>
<dbReference type="eggNOG" id="ENOG502RXUE">
    <property type="taxonomic scope" value="Eukaryota"/>
</dbReference>
<feature type="region of interest" description="Disordered" evidence="5">
    <location>
        <begin position="941"/>
        <end position="991"/>
    </location>
</feature>
<feature type="compositionally biased region" description="Polar residues" evidence="5">
    <location>
        <begin position="1286"/>
        <end position="1300"/>
    </location>
</feature>
<feature type="transmembrane region" description="Helical" evidence="6">
    <location>
        <begin position="589"/>
        <end position="611"/>
    </location>
</feature>
<evidence type="ECO:0000256" key="1">
    <source>
        <dbReference type="ARBA" id="ARBA00004141"/>
    </source>
</evidence>
<name>K5X6V9_AGABU</name>
<dbReference type="OrthoDB" id="102260at2759"/>
<sequence length="1345" mass="146636">MHWIRRVAEASTTTEGVELDMERIAQYLTRDGQKHLSSGMKKLHETKPHILVSTPQAMLDLFKLDPGLVPLQYVRTVVVDEVDYLVETVPRKDPGKSWRGSYEKAIKKIQKHPGATRELLDFIYVARKEINRQQQEDWQRNGGRYDKGTYLGVRDIPGPQLVLSSATLRMHLSNYLYEESGWLDRRSLLKVKNTGSRPPKRGAEETEEEEARIREAAKVGRVKHCVIEVSDTDIRNVEGAVEVDEEVLDTSSTETRETSSTATGDRLDTKISDAFVERYQNTPSPFNPNALEAIATAVALVVPKLALLVVPSVTPVFRAVYELREMGLDAQVFDAQKSPVGGGEENPVLLVTTLAMSRGLDLPDATHIFSLGIPDGPHLSGRTVDAYLHVSGRVGRFGRRGTVVTVVEKASEGGAVGDGERMKRILKEIGAAPPSLVDSIQYTPLLFLPPRMRILLPLLALCGLAAAQSSTTGAQQSSQQPSQQSTTFPVSVALTTASTTITTTTRSNGVNTQIVTVLPTIFNVTRTLTPTSTSATVSAAADSTSSSPSPAPIVLDTRIDPAFGVLGAILILTGLPSTFWGHKNRWTSFFLIGFYTLSLVCAVLIIRYGVVPAINPPSNTLRGMFVLASVIAGVAGGGIAIFFWKAARYGIGAWGGLALGFWIECFHNGGLIKPVALAVVGFTLSTIPKIHYHVLLISTAIVGSSAFILGVDCYTTAGLKEFYMWNLGFQSLFPKFTENQIQFPVSQTMQIELGLIGAIALMGTAVQLRILRVLKKKLMEIAEESRKRDEEAELHAASQFTTITQEKEAWMKEHPTLGKQPRQDSMFSSLPLLKDQDGSSSPTTLTDEGRQRHVSGLSDFKVAPVPEDDFRRSRMSQTPGVLPTLDLGLGIQDDVPSSFIAEAKEKPKLKDMSLQELQAIKKKEELLVEIQNIRKSIEVLKSEPGPSSASQSRRPSMTSRRTLSIDASTALLPAAHPHTRPPREADPRARAHSMEFSSLVHAHSPPVGALSESPSRPTSVPVKDPDWDAYIHERKLLQPPSGVTPPISTSLGHRGSMSAAVQEALESRKRRESLLVTSSGSGTPIGSSGGEEMDDVPLSKIVSDKRHSGLGGVTGFGNLGYAPAPKDKDPAVTILPPRKSPAGNVQAPAPQRVSSKAPAVKTFEELNDRHREKMRNLQEPLTKAEKESADVRNAKERWEKAKRAEKESMLRKQAEKVAALEKKEQGHHRGRSGGQSGRARDIDGAGDAAGRNRHSRSLSADRLGFAGAGNSSKRLSVLKVEDWQKYQATNSSGARDSSTGEFGVKKRDSSVPFPPHSRSRGPAGRRSQEVPKREGDWRKSKDYLT</sequence>
<keyword evidence="4 6" id="KW-0472">Membrane</keyword>
<dbReference type="PROSITE" id="PS51194">
    <property type="entry name" value="HELICASE_CTER"/>
    <property type="match status" value="1"/>
</dbReference>
<dbReference type="Gene3D" id="3.40.50.300">
    <property type="entry name" value="P-loop containing nucleotide triphosphate hydrolases"/>
    <property type="match status" value="2"/>
</dbReference>
<feature type="transmembrane region" description="Helical" evidence="6">
    <location>
        <begin position="562"/>
        <end position="582"/>
    </location>
</feature>
<dbReference type="InterPro" id="IPR027417">
    <property type="entry name" value="P-loop_NTPase"/>
</dbReference>
<dbReference type="InterPro" id="IPR025256">
    <property type="entry name" value="TM7S3/TM198-like_dom"/>
</dbReference>
<dbReference type="GeneID" id="18821929"/>
<feature type="transmembrane region" description="Helical" evidence="6">
    <location>
        <begin position="694"/>
        <end position="717"/>
    </location>
</feature>
<dbReference type="HOGENOM" id="CLU_258058_0_0_1"/>
<feature type="region of interest" description="Disordered" evidence="5">
    <location>
        <begin position="245"/>
        <end position="264"/>
    </location>
</feature>
<organism evidence="8 9">
    <name type="scientific">Agaricus bisporus var. burnettii (strain JB137-S8 / ATCC MYA-4627 / FGSC 10392)</name>
    <name type="common">White button mushroom</name>
    <dbReference type="NCBI Taxonomy" id="597362"/>
    <lineage>
        <taxon>Eukaryota</taxon>
        <taxon>Fungi</taxon>
        <taxon>Dikarya</taxon>
        <taxon>Basidiomycota</taxon>
        <taxon>Agaricomycotina</taxon>
        <taxon>Agaricomycetes</taxon>
        <taxon>Agaricomycetidae</taxon>
        <taxon>Agaricales</taxon>
        <taxon>Agaricineae</taxon>
        <taxon>Agaricaceae</taxon>
        <taxon>Agaricus</taxon>
    </lineage>
</organism>
<dbReference type="Pfam" id="PF13886">
    <property type="entry name" value="TM7S3_TM198"/>
    <property type="match status" value="1"/>
</dbReference>
<evidence type="ECO:0000256" key="4">
    <source>
        <dbReference type="ARBA" id="ARBA00023136"/>
    </source>
</evidence>
<keyword evidence="2 6" id="KW-0812">Transmembrane</keyword>
<evidence type="ECO:0000313" key="8">
    <source>
        <dbReference type="EMBL" id="EKM83591.1"/>
    </source>
</evidence>
<reference evidence="9" key="1">
    <citation type="journal article" date="2012" name="Proc. Natl. Acad. Sci. U.S.A.">
        <title>Genome sequence of the button mushroom Agaricus bisporus reveals mechanisms governing adaptation to a humic-rich ecological niche.</title>
        <authorList>
            <person name="Morin E."/>
            <person name="Kohler A."/>
            <person name="Baker A.R."/>
            <person name="Foulongne-Oriol M."/>
            <person name="Lombard V."/>
            <person name="Nagy L.G."/>
            <person name="Ohm R.A."/>
            <person name="Patyshakuliyeva A."/>
            <person name="Brun A."/>
            <person name="Aerts A.L."/>
            <person name="Bailey A.M."/>
            <person name="Billette C."/>
            <person name="Coutinho P.M."/>
            <person name="Deakin G."/>
            <person name="Doddapaneni H."/>
            <person name="Floudas D."/>
            <person name="Grimwood J."/>
            <person name="Hilden K."/>
            <person name="Kuees U."/>
            <person name="LaButti K.M."/>
            <person name="Lapidus A."/>
            <person name="Lindquist E.A."/>
            <person name="Lucas S.M."/>
            <person name="Murat C."/>
            <person name="Riley R.W."/>
            <person name="Salamov A.A."/>
            <person name="Schmutz J."/>
            <person name="Subramanian V."/>
            <person name="Woesten H.A.B."/>
            <person name="Xu J."/>
            <person name="Eastwood D.C."/>
            <person name="Foster G.D."/>
            <person name="Sonnenberg A.S."/>
            <person name="Cullen D."/>
            <person name="de Vries R.P."/>
            <person name="Lundell T."/>
            <person name="Hibbett D.S."/>
            <person name="Henrissat B."/>
            <person name="Burton K.S."/>
            <person name="Kerrigan R.W."/>
            <person name="Challen M.P."/>
            <person name="Grigoriev I.V."/>
            <person name="Martin F."/>
        </authorList>
    </citation>
    <scope>NUCLEOTIDE SEQUENCE [LARGE SCALE GENOMIC DNA]</scope>
    <source>
        <strain evidence="9">JB137-S8 / ATCC MYA-4627 / FGSC 10392</strain>
    </source>
</reference>
<evidence type="ECO:0000256" key="3">
    <source>
        <dbReference type="ARBA" id="ARBA00022989"/>
    </source>
</evidence>
<dbReference type="KEGG" id="abp:AGABI1DRAFT103748"/>
<dbReference type="EMBL" id="JH971385">
    <property type="protein sequence ID" value="EKM83591.1"/>
    <property type="molecule type" value="Genomic_DNA"/>
</dbReference>